<accession>A0A9P1E4C1</accession>
<dbReference type="Proteomes" id="UP001152484">
    <property type="component" value="Unassembled WGS sequence"/>
</dbReference>
<organism evidence="1 2">
    <name type="scientific">Cuscuta europaea</name>
    <name type="common">European dodder</name>
    <dbReference type="NCBI Taxonomy" id="41803"/>
    <lineage>
        <taxon>Eukaryota</taxon>
        <taxon>Viridiplantae</taxon>
        <taxon>Streptophyta</taxon>
        <taxon>Embryophyta</taxon>
        <taxon>Tracheophyta</taxon>
        <taxon>Spermatophyta</taxon>
        <taxon>Magnoliopsida</taxon>
        <taxon>eudicotyledons</taxon>
        <taxon>Gunneridae</taxon>
        <taxon>Pentapetalae</taxon>
        <taxon>asterids</taxon>
        <taxon>lamiids</taxon>
        <taxon>Solanales</taxon>
        <taxon>Convolvulaceae</taxon>
        <taxon>Cuscuteae</taxon>
        <taxon>Cuscuta</taxon>
        <taxon>Cuscuta subgen. Cuscuta</taxon>
    </lineage>
</organism>
<gene>
    <name evidence="1" type="ORF">CEURO_LOCUS7057</name>
</gene>
<proteinExistence type="predicted"/>
<dbReference type="AlphaFoldDB" id="A0A9P1E4C1"/>
<dbReference type="EMBL" id="CAMAPE010000010">
    <property type="protein sequence ID" value="CAH9079104.1"/>
    <property type="molecule type" value="Genomic_DNA"/>
</dbReference>
<name>A0A9P1E4C1_CUSEU</name>
<comment type="caution">
    <text evidence="1">The sequence shown here is derived from an EMBL/GenBank/DDBJ whole genome shotgun (WGS) entry which is preliminary data.</text>
</comment>
<protein>
    <submittedName>
        <fullName evidence="1">Uncharacterized protein</fullName>
    </submittedName>
</protein>
<evidence type="ECO:0000313" key="1">
    <source>
        <dbReference type="EMBL" id="CAH9079104.1"/>
    </source>
</evidence>
<reference evidence="1" key="1">
    <citation type="submission" date="2022-07" db="EMBL/GenBank/DDBJ databases">
        <authorList>
            <person name="Macas J."/>
            <person name="Novak P."/>
            <person name="Neumann P."/>
        </authorList>
    </citation>
    <scope>NUCLEOTIDE SEQUENCE</scope>
</reference>
<sequence>MANDEFRETQASAVHDSDVMVTRDEPPVATCNKAVTDGIAHPLLTVNAELNDAHSDLASADNVVKWNYLEMMMSNLIQRIILSQLPITYPMMIIYLRKI</sequence>
<evidence type="ECO:0000313" key="2">
    <source>
        <dbReference type="Proteomes" id="UP001152484"/>
    </source>
</evidence>
<keyword evidence="2" id="KW-1185">Reference proteome</keyword>